<keyword evidence="2" id="KW-1185">Reference proteome</keyword>
<proteinExistence type="predicted"/>
<evidence type="ECO:0000313" key="1">
    <source>
        <dbReference type="EMBL" id="KAK7520579.1"/>
    </source>
</evidence>
<protein>
    <submittedName>
        <fullName evidence="1">Uncharacterized protein</fullName>
    </submittedName>
</protein>
<sequence>MPDRKMWALSLVLLPIEDASSNKLLPRQSPGLIKVTGARMSALFVVKEAGTQAQARAEAQGSSLGRRLAWPVAPRSPGRGGCWLAWSHSARS</sequence>
<dbReference type="Proteomes" id="UP001363622">
    <property type="component" value="Unassembled WGS sequence"/>
</dbReference>
<accession>A0ABR1KUW2</accession>
<evidence type="ECO:0000313" key="2">
    <source>
        <dbReference type="Proteomes" id="UP001363622"/>
    </source>
</evidence>
<organism evidence="1 2">
    <name type="scientific">Phyllosticta citriasiana</name>
    <dbReference type="NCBI Taxonomy" id="595635"/>
    <lineage>
        <taxon>Eukaryota</taxon>
        <taxon>Fungi</taxon>
        <taxon>Dikarya</taxon>
        <taxon>Ascomycota</taxon>
        <taxon>Pezizomycotina</taxon>
        <taxon>Dothideomycetes</taxon>
        <taxon>Dothideomycetes incertae sedis</taxon>
        <taxon>Botryosphaeriales</taxon>
        <taxon>Phyllostictaceae</taxon>
        <taxon>Phyllosticta</taxon>
    </lineage>
</organism>
<comment type="caution">
    <text evidence="1">The sequence shown here is derived from an EMBL/GenBank/DDBJ whole genome shotgun (WGS) entry which is preliminary data.</text>
</comment>
<dbReference type="EMBL" id="JBBPHU010000003">
    <property type="protein sequence ID" value="KAK7520579.1"/>
    <property type="molecule type" value="Genomic_DNA"/>
</dbReference>
<name>A0ABR1KUW2_9PEZI</name>
<reference evidence="1 2" key="1">
    <citation type="submission" date="2024-04" db="EMBL/GenBank/DDBJ databases">
        <title>Phyllosticta paracitricarpa is synonymous to the EU quarantine fungus P. citricarpa based on phylogenomic analyses.</title>
        <authorList>
            <consortium name="Lawrence Berkeley National Laboratory"/>
            <person name="Van Ingen-Buijs V.A."/>
            <person name="Van Westerhoven A.C."/>
            <person name="Haridas S."/>
            <person name="Skiadas P."/>
            <person name="Martin F."/>
            <person name="Groenewald J.Z."/>
            <person name="Crous P.W."/>
            <person name="Seidl M.F."/>
        </authorList>
    </citation>
    <scope>NUCLEOTIDE SEQUENCE [LARGE SCALE GENOMIC DNA]</scope>
    <source>
        <strain evidence="1 2">CBS 123371</strain>
    </source>
</reference>
<gene>
    <name evidence="1" type="ORF">IWZ03DRAFT_373349</name>
</gene>